<evidence type="ECO:0000313" key="3">
    <source>
        <dbReference type="Proteomes" id="UP000704712"/>
    </source>
</evidence>
<sequence length="66" mass="7298">MNTEGKGDLSEVNPTDSYDTGEFKSTTKSMSLEWGDKCDTDPSCDAEEKAECEENDEDLQLGAVWN</sequence>
<feature type="compositionally biased region" description="Polar residues" evidence="1">
    <location>
        <begin position="12"/>
        <end position="30"/>
    </location>
</feature>
<protein>
    <submittedName>
        <fullName evidence="2">Uncharacterized protein</fullName>
    </submittedName>
</protein>
<evidence type="ECO:0000313" key="2">
    <source>
        <dbReference type="EMBL" id="KAF4129279.1"/>
    </source>
</evidence>
<dbReference type="Proteomes" id="UP000704712">
    <property type="component" value="Unassembled WGS sequence"/>
</dbReference>
<gene>
    <name evidence="2" type="ORF">GN958_ATG21543</name>
</gene>
<dbReference type="AlphaFoldDB" id="A0A8S9TRB6"/>
<organism evidence="2 3">
    <name type="scientific">Phytophthora infestans</name>
    <name type="common">Potato late blight agent</name>
    <name type="synonym">Botrytis infestans</name>
    <dbReference type="NCBI Taxonomy" id="4787"/>
    <lineage>
        <taxon>Eukaryota</taxon>
        <taxon>Sar</taxon>
        <taxon>Stramenopiles</taxon>
        <taxon>Oomycota</taxon>
        <taxon>Peronosporomycetes</taxon>
        <taxon>Peronosporales</taxon>
        <taxon>Peronosporaceae</taxon>
        <taxon>Phytophthora</taxon>
    </lineage>
</organism>
<evidence type="ECO:0000256" key="1">
    <source>
        <dbReference type="SAM" id="MobiDB-lite"/>
    </source>
</evidence>
<feature type="region of interest" description="Disordered" evidence="1">
    <location>
        <begin position="1"/>
        <end position="32"/>
    </location>
</feature>
<name>A0A8S9TRB6_PHYIN</name>
<proteinExistence type="predicted"/>
<dbReference type="EMBL" id="JAACNO010002976">
    <property type="protein sequence ID" value="KAF4129279.1"/>
    <property type="molecule type" value="Genomic_DNA"/>
</dbReference>
<comment type="caution">
    <text evidence="2">The sequence shown here is derived from an EMBL/GenBank/DDBJ whole genome shotgun (WGS) entry which is preliminary data.</text>
</comment>
<reference evidence="2" key="1">
    <citation type="submission" date="2020-03" db="EMBL/GenBank/DDBJ databases">
        <title>Hybrid Assembly of Korean Phytophthora infestans isolates.</title>
        <authorList>
            <person name="Prokchorchik M."/>
            <person name="Lee Y."/>
            <person name="Seo J."/>
            <person name="Cho J.-H."/>
            <person name="Park Y.-E."/>
            <person name="Jang D.-C."/>
            <person name="Im J.-S."/>
            <person name="Choi J.-G."/>
            <person name="Park H.-J."/>
            <person name="Lee G.-B."/>
            <person name="Lee Y.-G."/>
            <person name="Hong S.-Y."/>
            <person name="Cho K."/>
            <person name="Sohn K.H."/>
        </authorList>
    </citation>
    <scope>NUCLEOTIDE SEQUENCE</scope>
    <source>
        <strain evidence="2">KR_2_A2</strain>
    </source>
</reference>
<accession>A0A8S9TRB6</accession>